<feature type="domain" description="PAC" evidence="8">
    <location>
        <begin position="234"/>
        <end position="286"/>
    </location>
</feature>
<feature type="domain" description="PAS" evidence="7">
    <location>
        <begin position="641"/>
        <end position="712"/>
    </location>
</feature>
<dbReference type="Gene3D" id="3.30.565.10">
    <property type="entry name" value="Histidine kinase-like ATPase, C-terminal domain"/>
    <property type="match status" value="1"/>
</dbReference>
<dbReference type="EC" id="2.7.13.3" evidence="2"/>
<feature type="domain" description="PAC" evidence="8">
    <location>
        <begin position="101"/>
        <end position="153"/>
    </location>
</feature>
<reference evidence="9" key="1">
    <citation type="submission" date="2017-11" db="EMBL/GenBank/DDBJ databases">
        <authorList>
            <person name="Kajale S.C."/>
            <person name="Sharma A."/>
        </authorList>
    </citation>
    <scope>NUCLEOTIDE SEQUENCE</scope>
    <source>
        <strain evidence="9">LS1_42</strain>
    </source>
</reference>
<evidence type="ECO:0000259" key="7">
    <source>
        <dbReference type="PROSITE" id="PS50112"/>
    </source>
</evidence>
<feature type="domain" description="Histidine kinase" evidence="6">
    <location>
        <begin position="772"/>
        <end position="1001"/>
    </location>
</feature>
<evidence type="ECO:0000256" key="3">
    <source>
        <dbReference type="ARBA" id="ARBA00022553"/>
    </source>
</evidence>
<keyword evidence="4" id="KW-0808">Transferase</keyword>
<dbReference type="SMART" id="SM00086">
    <property type="entry name" value="PAC"/>
    <property type="match status" value="4"/>
</dbReference>
<dbReference type="SUPFAM" id="SSF55785">
    <property type="entry name" value="PYP-like sensor domain (PAS domain)"/>
    <property type="match status" value="6"/>
</dbReference>
<dbReference type="SUPFAM" id="SSF55874">
    <property type="entry name" value="ATPase domain of HSP90 chaperone/DNA topoisomerase II/histidine kinase"/>
    <property type="match status" value="1"/>
</dbReference>
<keyword evidence="3" id="KW-0597">Phosphoprotein</keyword>
<evidence type="ECO:0000256" key="2">
    <source>
        <dbReference type="ARBA" id="ARBA00012438"/>
    </source>
</evidence>
<dbReference type="SUPFAM" id="SSF47384">
    <property type="entry name" value="Homodimeric domain of signal transducing histidine kinase"/>
    <property type="match status" value="1"/>
</dbReference>
<protein>
    <recommendedName>
        <fullName evidence="2">histidine kinase</fullName>
        <ecNumber evidence="2">2.7.13.3</ecNumber>
    </recommendedName>
</protein>
<dbReference type="EMBL" id="PHNJ01000019">
    <property type="protein sequence ID" value="TYL36364.1"/>
    <property type="molecule type" value="Genomic_DNA"/>
</dbReference>
<dbReference type="PROSITE" id="PS50113">
    <property type="entry name" value="PAC"/>
    <property type="match status" value="5"/>
</dbReference>
<gene>
    <name evidence="9" type="ORF">CV102_23215</name>
</gene>
<dbReference type="RefSeq" id="WP_148860365.1">
    <property type="nucleotide sequence ID" value="NZ_PHNJ01000019.1"/>
</dbReference>
<dbReference type="InterPro" id="IPR036890">
    <property type="entry name" value="HATPase_C_sf"/>
</dbReference>
<dbReference type="InterPro" id="IPR001610">
    <property type="entry name" value="PAC"/>
</dbReference>
<dbReference type="Pfam" id="PF02518">
    <property type="entry name" value="HATPase_c"/>
    <property type="match status" value="1"/>
</dbReference>
<dbReference type="Pfam" id="PF08448">
    <property type="entry name" value="PAS_4"/>
    <property type="match status" value="5"/>
</dbReference>
<accession>A0A8J8Q059</accession>
<dbReference type="Gene3D" id="3.30.450.20">
    <property type="entry name" value="PAS domain"/>
    <property type="match status" value="6"/>
</dbReference>
<dbReference type="NCBIfam" id="TIGR00229">
    <property type="entry name" value="sensory_box"/>
    <property type="match status" value="6"/>
</dbReference>
<dbReference type="InterPro" id="IPR003661">
    <property type="entry name" value="HisK_dim/P_dom"/>
</dbReference>
<dbReference type="PROSITE" id="PS50112">
    <property type="entry name" value="PAS"/>
    <property type="match status" value="5"/>
</dbReference>
<keyword evidence="10" id="KW-1185">Reference proteome</keyword>
<evidence type="ECO:0000259" key="6">
    <source>
        <dbReference type="PROSITE" id="PS50109"/>
    </source>
</evidence>
<dbReference type="AlphaFoldDB" id="A0A8J8Q059"/>
<dbReference type="PANTHER" id="PTHR43304">
    <property type="entry name" value="PHYTOCHROME-LIKE PROTEIN CPH1"/>
    <property type="match status" value="1"/>
</dbReference>
<evidence type="ECO:0000256" key="1">
    <source>
        <dbReference type="ARBA" id="ARBA00000085"/>
    </source>
</evidence>
<feature type="domain" description="PAS" evidence="7">
    <location>
        <begin position="21"/>
        <end position="57"/>
    </location>
</feature>
<proteinExistence type="predicted"/>
<feature type="domain" description="PAS" evidence="7">
    <location>
        <begin position="280"/>
        <end position="351"/>
    </location>
</feature>
<sequence>MNRRAGETDRAFWDAAGDPKTLQRYRALVDAVDDGIAVVDAGGELTFVNERTEAIFGCSGDGLGEFFREPSRWNPVDEEGDRLEAAALPFSHVLDRAETVSDQTVGVRRPSGERVWLSVDGAPQWTENEELDGAVFVLEEITDRRRSENGHQTEYDLVEGIVETSPVGITVVNTDGELTFANERAEEILGRSREEIDEYAHDDPRWDLVGEDGESLGAGEAPFDRVVSQGEAIYDQVVGLRRPSGEHVWISVNGAPQWTDDGDLERAVFAFQDVTEQRDLKSELEEILGRVTDAFYALDDQWRFTHVNERAEELLQAPADELLGEKLWELYPEAAEIDDVWDAFHTAMETKETQSYELYYEPLEFWVEATVYPSETGVSVYFRDVTDHKKRERALEKSERRYRTLVENVPNGAVALVDEDLRYVTFGGTAAAIPDLTSEDIEGSPVRDALPEELADLIVSRYEAALDGETTSFEETIDGSVYQFHFVPVRDEDGAVFAAMGMSQDVTERHEYERHLKRFEAIVESVNDGVYVVGEDGTFRMVNERYTEMLGYDRDELVGADASMIVDEDVIEEVEGLHEETVVGRLEQPSIETEIRTASGDPRPIEATFAPVPDDDGDWHRVGVVRDISDRKERERALAESERRYRTLVENFPKGAVGLFDDDLEYTAVGGQLLEEVGVTPEERIGNSVYELYPHDLVDEIEPYFQSALDGESNTFQVEFHDRYLHAYTLPVRNAADEIIAGMLVVQDVTDRRRYERQLEKSNERLEHFAHAASHDLQEPLRMVSSYLQLLEHRYEDELDKDGQEFLGFAVDGADRMREMVASLLEYSRVETRGDPFESVDLEDVLADVREDLQLKIETSDATITAEDLPRVEGDANQLHQVFQNLLENAITYSGEEPPRIHVSAERREALRASERSGTAAENDGPAWVLSVRDEGIGIEPDEQDRIFEVFNRLHSREEYDGTGIGLALCERIVERHGGEIWVDSEPGEGSTFSVTLPATSDHDT</sequence>
<dbReference type="InterPro" id="IPR003594">
    <property type="entry name" value="HATPase_dom"/>
</dbReference>
<dbReference type="GO" id="GO:0000155">
    <property type="term" value="F:phosphorelay sensor kinase activity"/>
    <property type="evidence" value="ECO:0007669"/>
    <property type="project" value="InterPro"/>
</dbReference>
<feature type="domain" description="PAS" evidence="7">
    <location>
        <begin position="515"/>
        <end position="585"/>
    </location>
</feature>
<feature type="domain" description="PAS" evidence="7">
    <location>
        <begin position="154"/>
        <end position="196"/>
    </location>
</feature>
<dbReference type="Pfam" id="PF13188">
    <property type="entry name" value="PAS_8"/>
    <property type="match status" value="1"/>
</dbReference>
<dbReference type="InterPro" id="IPR000700">
    <property type="entry name" value="PAS-assoc_C"/>
</dbReference>
<dbReference type="InterPro" id="IPR052162">
    <property type="entry name" value="Sensor_kinase/Photoreceptor"/>
</dbReference>
<dbReference type="SMART" id="SM00388">
    <property type="entry name" value="HisKA"/>
    <property type="match status" value="1"/>
</dbReference>
<dbReference type="Gene3D" id="1.10.287.130">
    <property type="match status" value="1"/>
</dbReference>
<evidence type="ECO:0000256" key="4">
    <source>
        <dbReference type="ARBA" id="ARBA00022679"/>
    </source>
</evidence>
<feature type="domain" description="PAC" evidence="8">
    <location>
        <begin position="699"/>
        <end position="761"/>
    </location>
</feature>
<dbReference type="PANTHER" id="PTHR43304:SF1">
    <property type="entry name" value="PAC DOMAIN-CONTAINING PROTEIN"/>
    <property type="match status" value="1"/>
</dbReference>
<organism evidence="9 10">
    <name type="scientific">Natronococcus pandeyae</name>
    <dbReference type="NCBI Taxonomy" id="2055836"/>
    <lineage>
        <taxon>Archaea</taxon>
        <taxon>Methanobacteriati</taxon>
        <taxon>Methanobacteriota</taxon>
        <taxon>Stenosarchaea group</taxon>
        <taxon>Halobacteria</taxon>
        <taxon>Halobacteriales</taxon>
        <taxon>Natrialbaceae</taxon>
        <taxon>Natronococcus</taxon>
    </lineage>
</organism>
<evidence type="ECO:0000313" key="9">
    <source>
        <dbReference type="EMBL" id="TYL36364.1"/>
    </source>
</evidence>
<feature type="domain" description="PAC" evidence="8">
    <location>
        <begin position="589"/>
        <end position="640"/>
    </location>
</feature>
<dbReference type="OrthoDB" id="106630at2157"/>
<feature type="domain" description="PAC" evidence="8">
    <location>
        <begin position="466"/>
        <end position="518"/>
    </location>
</feature>
<dbReference type="PROSITE" id="PS50109">
    <property type="entry name" value="HIS_KIN"/>
    <property type="match status" value="1"/>
</dbReference>
<dbReference type="CDD" id="cd00082">
    <property type="entry name" value="HisKA"/>
    <property type="match status" value="1"/>
</dbReference>
<dbReference type="InterPro" id="IPR004358">
    <property type="entry name" value="Sig_transdc_His_kin-like_C"/>
</dbReference>
<dbReference type="SMART" id="SM00091">
    <property type="entry name" value="PAS"/>
    <property type="match status" value="6"/>
</dbReference>
<dbReference type="SMART" id="SM00387">
    <property type="entry name" value="HATPase_c"/>
    <property type="match status" value="1"/>
</dbReference>
<keyword evidence="5" id="KW-0418">Kinase</keyword>
<dbReference type="InterPro" id="IPR000014">
    <property type="entry name" value="PAS"/>
</dbReference>
<evidence type="ECO:0000313" key="10">
    <source>
        <dbReference type="Proteomes" id="UP000766904"/>
    </source>
</evidence>
<dbReference type="InterPro" id="IPR013656">
    <property type="entry name" value="PAS_4"/>
</dbReference>
<dbReference type="Proteomes" id="UP000766904">
    <property type="component" value="Unassembled WGS sequence"/>
</dbReference>
<comment type="caution">
    <text evidence="9">The sequence shown here is derived from an EMBL/GenBank/DDBJ whole genome shotgun (WGS) entry which is preliminary data.</text>
</comment>
<dbReference type="Pfam" id="PF00512">
    <property type="entry name" value="HisKA"/>
    <property type="match status" value="1"/>
</dbReference>
<dbReference type="InterPro" id="IPR005467">
    <property type="entry name" value="His_kinase_dom"/>
</dbReference>
<name>A0A8J8Q059_9EURY</name>
<dbReference type="PRINTS" id="PR00344">
    <property type="entry name" value="BCTRLSENSOR"/>
</dbReference>
<dbReference type="InterPro" id="IPR035965">
    <property type="entry name" value="PAS-like_dom_sf"/>
</dbReference>
<evidence type="ECO:0000256" key="5">
    <source>
        <dbReference type="ARBA" id="ARBA00022777"/>
    </source>
</evidence>
<dbReference type="InterPro" id="IPR036097">
    <property type="entry name" value="HisK_dim/P_sf"/>
</dbReference>
<evidence type="ECO:0000259" key="8">
    <source>
        <dbReference type="PROSITE" id="PS50113"/>
    </source>
</evidence>
<dbReference type="CDD" id="cd00130">
    <property type="entry name" value="PAS"/>
    <property type="match status" value="4"/>
</dbReference>
<comment type="catalytic activity">
    <reaction evidence="1">
        <text>ATP + protein L-histidine = ADP + protein N-phospho-L-histidine.</text>
        <dbReference type="EC" id="2.7.13.3"/>
    </reaction>
</comment>
<dbReference type="FunFam" id="3.30.565.10:FF:000006">
    <property type="entry name" value="Sensor histidine kinase WalK"/>
    <property type="match status" value="1"/>
</dbReference>